<feature type="compositionally biased region" description="Basic and acidic residues" evidence="7">
    <location>
        <begin position="491"/>
        <end position="505"/>
    </location>
</feature>
<dbReference type="GO" id="GO:0005856">
    <property type="term" value="C:cytoskeleton"/>
    <property type="evidence" value="ECO:0007669"/>
    <property type="project" value="UniProtKB-SubCell"/>
</dbReference>
<organism evidence="9 10">
    <name type="scientific">Bugula neritina</name>
    <name type="common">Brown bryozoan</name>
    <name type="synonym">Sertularia neritina</name>
    <dbReference type="NCBI Taxonomy" id="10212"/>
    <lineage>
        <taxon>Eukaryota</taxon>
        <taxon>Metazoa</taxon>
        <taxon>Spiralia</taxon>
        <taxon>Lophotrochozoa</taxon>
        <taxon>Bryozoa</taxon>
        <taxon>Gymnolaemata</taxon>
        <taxon>Cheilostomatida</taxon>
        <taxon>Flustrina</taxon>
        <taxon>Buguloidea</taxon>
        <taxon>Bugulidae</taxon>
        <taxon>Bugula</taxon>
    </lineage>
</organism>
<evidence type="ECO:0000256" key="7">
    <source>
        <dbReference type="SAM" id="MobiDB-lite"/>
    </source>
</evidence>
<dbReference type="GO" id="GO:0019901">
    <property type="term" value="F:protein kinase binding"/>
    <property type="evidence" value="ECO:0007669"/>
    <property type="project" value="InterPro"/>
</dbReference>
<comment type="subcellular location">
    <subcellularLocation>
        <location evidence="1">Cytoplasm</location>
        <location evidence="1">Cytoskeleton</location>
    </subcellularLocation>
</comment>
<keyword evidence="4" id="KW-0206">Cytoskeleton</keyword>
<feature type="region of interest" description="Disordered" evidence="7">
    <location>
        <begin position="352"/>
        <end position="867"/>
    </location>
</feature>
<dbReference type="Proteomes" id="UP000593567">
    <property type="component" value="Unassembled WGS sequence"/>
</dbReference>
<evidence type="ECO:0000256" key="6">
    <source>
        <dbReference type="PROSITE-ProRule" id="PRU00023"/>
    </source>
</evidence>
<feature type="repeat" description="ANK" evidence="6">
    <location>
        <begin position="206"/>
        <end position="238"/>
    </location>
</feature>
<feature type="compositionally biased region" description="Low complexity" evidence="7">
    <location>
        <begin position="406"/>
        <end position="425"/>
    </location>
</feature>
<dbReference type="PROSITE" id="PS50088">
    <property type="entry name" value="ANK_REPEAT"/>
    <property type="match status" value="4"/>
</dbReference>
<feature type="compositionally biased region" description="Basic residues" evidence="7">
    <location>
        <begin position="562"/>
        <end position="571"/>
    </location>
</feature>
<keyword evidence="3" id="KW-0677">Repeat</keyword>
<dbReference type="AlphaFoldDB" id="A0A7J7ISE4"/>
<dbReference type="InterPro" id="IPR002110">
    <property type="entry name" value="Ankyrin_rpt"/>
</dbReference>
<feature type="repeat" description="ANK" evidence="6">
    <location>
        <begin position="113"/>
        <end position="145"/>
    </location>
</feature>
<evidence type="ECO:0000313" key="9">
    <source>
        <dbReference type="EMBL" id="KAF6016810.1"/>
    </source>
</evidence>
<evidence type="ECO:0000256" key="1">
    <source>
        <dbReference type="ARBA" id="ARBA00004245"/>
    </source>
</evidence>
<feature type="domain" description="cGMP-dependent protein kinase interacting" evidence="8">
    <location>
        <begin position="868"/>
        <end position="964"/>
    </location>
</feature>
<feature type="compositionally biased region" description="Basic residues" evidence="7">
    <location>
        <begin position="752"/>
        <end position="764"/>
    </location>
</feature>
<dbReference type="SMART" id="SM00248">
    <property type="entry name" value="ANK"/>
    <property type="match status" value="5"/>
</dbReference>
<accession>A0A7J7ISE4</accession>
<dbReference type="CDD" id="cd21930">
    <property type="entry name" value="IPD_PPP1R12"/>
    <property type="match status" value="1"/>
</dbReference>
<feature type="compositionally biased region" description="Low complexity" evidence="7">
    <location>
        <begin position="791"/>
        <end position="806"/>
    </location>
</feature>
<protein>
    <submittedName>
        <fullName evidence="9">PPP1R12C</fullName>
    </submittedName>
</protein>
<keyword evidence="4" id="KW-0963">Cytoplasm</keyword>
<dbReference type="GO" id="GO:0004857">
    <property type="term" value="F:enzyme inhibitor activity"/>
    <property type="evidence" value="ECO:0007669"/>
    <property type="project" value="TreeGrafter"/>
</dbReference>
<sequence>MLTDGDKSGLMLNNYAVRQKQLDRWVNSDTDREPGYKKDINTKVQFDKGIAFLAASSQCDRQEVKELLRQGVDPNSVNCDGLTALHQACIDDNISMVEFLVKNGSKVNVPDNEGWTPLHATASCGYIDIASYLIKQGADVAACNSDGDLALDIAEGSDMENLLASVMNSQNINAYEARCAEAITMLNDAKEWQMHPERPELEDVKTGATALHVAAAKGYHNVMMALIEAGADINHQDFDGWTPLHGAAHWGQEDSCKVLVEALCDMDLRDKHGKTAAEQADESLVKLMAELYEKQKSLRSVEKKDSFDDMVMKPRAQIVRRTSVTRMSNEDKEKLAHVASLEERGTVLAAKNKISEELDTEESHRSQSKLLEDQKTQETPKSSVKSPEVQKSSQSDKPLSTREVKPSTPVAVVPPSTSTTTSSSSDSKEQADQYNEDTSPVATGTSSTTSTAGAMMRDKRPFAALRDQSSSDRSSYPLVGRSNYVPYYRRQQMEREAKMKEEKEAANSPAPTVSGSSSSPSNDSLVTSSPLAKSESESEKTPDRRVSRFEAPKRDEEAETNRKKKAKRARETRRSTQGVTQDDVKAAEATLKSADTNGMAAQDASSKSRPDATTSSQSESSVSQETRPEEPNRRRTWQRSISYDPPSPLSPSSWTPGSPLYSPRAQDEGTRSSFRKARDTIISANNSSSSIPDTLASSAPRYSRNSAEITEDRPERQRYSWRNSDRNGVERKEGVEDSKQKEDDESGERNKSRNLRSRRNRRERRSTGVIHFDENDLDKNDDDKDCDTSEAANNDDTSSASTDSSNVLTTGWNSSRPFTSRRYGSASDVPSQMSSGGTGDKGDRSSYTGRYRRPPSTGTALEPNSDVDYKKLFEECKTENEKLKSQVKSLQSELETARSSSSISRSRGGSTTESLSEKREKRALERRVSELEEEIKKMELVKQDNTRLKEENGALIRVISKLSK</sequence>
<dbReference type="OrthoDB" id="19014at2759"/>
<comment type="caution">
    <text evidence="9">The sequence shown here is derived from an EMBL/GenBank/DDBJ whole genome shotgun (WGS) entry which is preliminary data.</text>
</comment>
<dbReference type="SUPFAM" id="SSF48403">
    <property type="entry name" value="Ankyrin repeat"/>
    <property type="match status" value="1"/>
</dbReference>
<dbReference type="EMBL" id="VXIV02003464">
    <property type="protein sequence ID" value="KAF6016810.1"/>
    <property type="molecule type" value="Genomic_DNA"/>
</dbReference>
<feature type="repeat" description="ANK" evidence="6">
    <location>
        <begin position="239"/>
        <end position="271"/>
    </location>
</feature>
<feature type="compositionally biased region" description="Low complexity" evidence="7">
    <location>
        <begin position="640"/>
        <end position="659"/>
    </location>
</feature>
<dbReference type="GO" id="GO:0005737">
    <property type="term" value="C:cytoplasm"/>
    <property type="evidence" value="ECO:0007669"/>
    <property type="project" value="TreeGrafter"/>
</dbReference>
<keyword evidence="10" id="KW-1185">Reference proteome</keyword>
<feature type="repeat" description="ANK" evidence="6">
    <location>
        <begin position="80"/>
        <end position="112"/>
    </location>
</feature>
<evidence type="ECO:0000256" key="3">
    <source>
        <dbReference type="ARBA" id="ARBA00022737"/>
    </source>
</evidence>
<dbReference type="Gene3D" id="1.25.40.20">
    <property type="entry name" value="Ankyrin repeat-containing domain"/>
    <property type="match status" value="2"/>
</dbReference>
<dbReference type="Gene3D" id="6.10.250.1820">
    <property type="match status" value="1"/>
</dbReference>
<dbReference type="PRINTS" id="PR01415">
    <property type="entry name" value="ANKYRIN"/>
</dbReference>
<dbReference type="PANTHER" id="PTHR24179:SF21">
    <property type="entry name" value="MYOSIN BINDING SUBUNIT, ISOFORM O"/>
    <property type="match status" value="1"/>
</dbReference>
<dbReference type="Pfam" id="PF15898">
    <property type="entry name" value="PRKG1_interact"/>
    <property type="match status" value="1"/>
</dbReference>
<feature type="compositionally biased region" description="Basic and acidic residues" evidence="7">
    <location>
        <begin position="353"/>
        <end position="378"/>
    </location>
</feature>
<feature type="compositionally biased region" description="Low complexity" evidence="7">
    <location>
        <begin position="892"/>
        <end position="914"/>
    </location>
</feature>
<feature type="compositionally biased region" description="Low complexity" evidence="7">
    <location>
        <begin position="442"/>
        <end position="454"/>
    </location>
</feature>
<gene>
    <name evidence="9" type="ORF">EB796_024874</name>
</gene>
<evidence type="ECO:0000313" key="10">
    <source>
        <dbReference type="Proteomes" id="UP000593567"/>
    </source>
</evidence>
<proteinExistence type="inferred from homology"/>
<dbReference type="GO" id="GO:0019208">
    <property type="term" value="F:phosphatase regulator activity"/>
    <property type="evidence" value="ECO:0007669"/>
    <property type="project" value="TreeGrafter"/>
</dbReference>
<dbReference type="InterPro" id="IPR031775">
    <property type="entry name" value="PRKG1_interact"/>
</dbReference>
<evidence type="ECO:0000256" key="5">
    <source>
        <dbReference type="ARBA" id="ARBA00038386"/>
    </source>
</evidence>
<evidence type="ECO:0000256" key="4">
    <source>
        <dbReference type="ARBA" id="ARBA00023212"/>
    </source>
</evidence>
<evidence type="ECO:0000259" key="8">
    <source>
        <dbReference type="Pfam" id="PF15898"/>
    </source>
</evidence>
<feature type="compositionally biased region" description="Polar residues" evidence="7">
    <location>
        <begin position="432"/>
        <end position="441"/>
    </location>
</feature>
<feature type="compositionally biased region" description="Basic and acidic residues" evidence="7">
    <location>
        <begin position="915"/>
        <end position="928"/>
    </location>
</feature>
<evidence type="ECO:0000256" key="2">
    <source>
        <dbReference type="ARBA" id="ARBA00022473"/>
    </source>
</evidence>
<feature type="compositionally biased region" description="Basic and acidic residues" evidence="7">
    <location>
        <begin position="534"/>
        <end position="561"/>
    </location>
</feature>
<feature type="compositionally biased region" description="Low complexity" evidence="7">
    <location>
        <begin position="613"/>
        <end position="625"/>
    </location>
</feature>
<dbReference type="PROSITE" id="PS50297">
    <property type="entry name" value="ANK_REP_REGION"/>
    <property type="match status" value="4"/>
</dbReference>
<feature type="compositionally biased region" description="Low complexity" evidence="7">
    <location>
        <begin position="506"/>
        <end position="530"/>
    </location>
</feature>
<name>A0A7J7ISE4_BUGNE</name>
<keyword evidence="2" id="KW-0217">Developmental protein</keyword>
<dbReference type="FunFam" id="1.25.40.20:FF:000007">
    <property type="entry name" value="Phosphatase 1 regulatory subunit 12A"/>
    <property type="match status" value="1"/>
</dbReference>
<keyword evidence="6" id="KW-0040">ANK repeat</keyword>
<comment type="similarity">
    <text evidence="5">Belongs to the NRARP family.</text>
</comment>
<feature type="region of interest" description="Disordered" evidence="7">
    <location>
        <begin position="879"/>
        <end position="928"/>
    </location>
</feature>
<feature type="compositionally biased region" description="Basic and acidic residues" evidence="7">
    <location>
        <begin position="710"/>
        <end position="751"/>
    </location>
</feature>
<dbReference type="Gene3D" id="6.10.140.390">
    <property type="match status" value="1"/>
</dbReference>
<reference evidence="9" key="1">
    <citation type="submission" date="2020-06" db="EMBL/GenBank/DDBJ databases">
        <title>Draft genome of Bugula neritina, a colonial animal packing powerful symbionts and potential medicines.</title>
        <authorList>
            <person name="Rayko M."/>
        </authorList>
    </citation>
    <scope>NUCLEOTIDE SEQUENCE [LARGE SCALE GENOMIC DNA]</scope>
    <source>
        <strain evidence="9">Kwan_BN1</strain>
    </source>
</reference>
<feature type="compositionally biased region" description="Polar residues" evidence="7">
    <location>
        <begin position="807"/>
        <end position="818"/>
    </location>
</feature>
<dbReference type="InterPro" id="IPR036770">
    <property type="entry name" value="Ankyrin_rpt-contain_sf"/>
</dbReference>
<dbReference type="Pfam" id="PF12796">
    <property type="entry name" value="Ank_2"/>
    <property type="match status" value="2"/>
</dbReference>
<feature type="compositionally biased region" description="Low complexity" evidence="7">
    <location>
        <begin position="681"/>
        <end position="691"/>
    </location>
</feature>
<feature type="compositionally biased region" description="Polar residues" evidence="7">
    <location>
        <begin position="379"/>
        <end position="398"/>
    </location>
</feature>
<dbReference type="PANTHER" id="PTHR24179">
    <property type="entry name" value="PROTEIN PHOSPHATASE 1 REGULATORY SUBUNIT 12"/>
    <property type="match status" value="1"/>
</dbReference>
<dbReference type="InterPro" id="IPR051226">
    <property type="entry name" value="PP1_Regulatory_Subunit"/>
</dbReference>
<feature type="compositionally biased region" description="Basic and acidic residues" evidence="7">
    <location>
        <begin position="771"/>
        <end position="782"/>
    </location>
</feature>